<organism evidence="1 2">
    <name type="scientific">candidate division WWE3 bacterium CG08_land_8_20_14_0_20_43_13</name>
    <dbReference type="NCBI Taxonomy" id="1975087"/>
    <lineage>
        <taxon>Bacteria</taxon>
        <taxon>Katanobacteria</taxon>
    </lineage>
</organism>
<accession>A0A2H0X7N0</accession>
<dbReference type="AlphaFoldDB" id="A0A2H0X7N0"/>
<evidence type="ECO:0000313" key="1">
    <source>
        <dbReference type="EMBL" id="PIS20845.1"/>
    </source>
</evidence>
<dbReference type="EMBL" id="PEYW01000025">
    <property type="protein sequence ID" value="PIS20845.1"/>
    <property type="molecule type" value="Genomic_DNA"/>
</dbReference>
<name>A0A2H0X7N0_UNCKA</name>
<gene>
    <name evidence="1" type="ORF">COT52_01655</name>
</gene>
<reference evidence="2" key="1">
    <citation type="submission" date="2017-09" db="EMBL/GenBank/DDBJ databases">
        <title>Depth-based differentiation of microbial function through sediment-hosted aquifers and enrichment of novel symbionts in the deep terrestrial subsurface.</title>
        <authorList>
            <person name="Probst A.J."/>
            <person name="Ladd B."/>
            <person name="Jarett J.K."/>
            <person name="Geller-Mcgrath D.E."/>
            <person name="Sieber C.M.K."/>
            <person name="Emerson J.B."/>
            <person name="Anantharaman K."/>
            <person name="Thomas B.C."/>
            <person name="Malmstrom R."/>
            <person name="Stieglmeier M."/>
            <person name="Klingl A."/>
            <person name="Woyke T."/>
            <person name="Ryan C.M."/>
            <person name="Banfield J.F."/>
        </authorList>
    </citation>
    <scope>NUCLEOTIDE SEQUENCE [LARGE SCALE GENOMIC DNA]</scope>
</reference>
<dbReference type="Proteomes" id="UP000231414">
    <property type="component" value="Unassembled WGS sequence"/>
</dbReference>
<proteinExistence type="predicted"/>
<protein>
    <submittedName>
        <fullName evidence="1">Uncharacterized protein</fullName>
    </submittedName>
</protein>
<evidence type="ECO:0000313" key="2">
    <source>
        <dbReference type="Proteomes" id="UP000231414"/>
    </source>
</evidence>
<sequence>MKFLAKLLTDSFLVVLLVALLALPIPLQGLVKSNSASELVLGASSQPRAVPILAEILSSRQEESYQLKLSNYSYEDSYYYGYLEFTNTNDQSRDLTASVDTVEALGSAVFESTKSSSKILPPWEKDKIIIKSRSSQVTLTIISR</sequence>
<comment type="caution">
    <text evidence="1">The sequence shown here is derived from an EMBL/GenBank/DDBJ whole genome shotgun (WGS) entry which is preliminary data.</text>
</comment>